<dbReference type="InterPro" id="IPR036291">
    <property type="entry name" value="NAD(P)-bd_dom_sf"/>
</dbReference>
<dbReference type="PRINTS" id="PR00081">
    <property type="entry name" value="GDHRDH"/>
</dbReference>
<evidence type="ECO:0000313" key="4">
    <source>
        <dbReference type="Proteomes" id="UP000325273"/>
    </source>
</evidence>
<organism evidence="3 4">
    <name type="scientific">Paraburkholderia panacisoli</name>
    <dbReference type="NCBI Taxonomy" id="2603818"/>
    <lineage>
        <taxon>Bacteria</taxon>
        <taxon>Pseudomonadati</taxon>
        <taxon>Pseudomonadota</taxon>
        <taxon>Betaproteobacteria</taxon>
        <taxon>Burkholderiales</taxon>
        <taxon>Burkholderiaceae</taxon>
        <taxon>Paraburkholderia</taxon>
    </lineage>
</organism>
<proteinExistence type="inferred from homology"/>
<dbReference type="PANTHER" id="PTHR43669:SF3">
    <property type="entry name" value="ALCOHOL DEHYDROGENASE, PUTATIVE (AFU_ORTHOLOGUE AFUA_3G03445)-RELATED"/>
    <property type="match status" value="1"/>
</dbReference>
<keyword evidence="2" id="KW-0560">Oxidoreductase</keyword>
<dbReference type="SUPFAM" id="SSF51735">
    <property type="entry name" value="NAD(P)-binding Rossmann-fold domains"/>
    <property type="match status" value="1"/>
</dbReference>
<dbReference type="EMBL" id="VTUZ01000003">
    <property type="protein sequence ID" value="KAA1014529.1"/>
    <property type="molecule type" value="Genomic_DNA"/>
</dbReference>
<dbReference type="Gene3D" id="3.40.50.720">
    <property type="entry name" value="NAD(P)-binding Rossmann-like Domain"/>
    <property type="match status" value="1"/>
</dbReference>
<dbReference type="CDD" id="cd05233">
    <property type="entry name" value="SDR_c"/>
    <property type="match status" value="1"/>
</dbReference>
<dbReference type="InterPro" id="IPR002347">
    <property type="entry name" value="SDR_fam"/>
</dbReference>
<evidence type="ECO:0000256" key="1">
    <source>
        <dbReference type="ARBA" id="ARBA00006484"/>
    </source>
</evidence>
<comment type="caution">
    <text evidence="3">The sequence shown here is derived from an EMBL/GenBank/DDBJ whole genome shotgun (WGS) entry which is preliminary data.</text>
</comment>
<dbReference type="Pfam" id="PF00106">
    <property type="entry name" value="adh_short"/>
    <property type="match status" value="1"/>
</dbReference>
<protein>
    <submittedName>
        <fullName evidence="3">SDR family oxidoreductase</fullName>
    </submittedName>
</protein>
<name>A0A5B0HGT2_9BURK</name>
<sequence length="153" mass="16272">MTFHTRGTMNGLPSFRLDGRTAVVTGGWSGIGRTTAHMFASVGASVVILDSDSAAASDAADEIGSSARTITMDVTAPTAVEEVFDGIGNRYGRIDVLFNNAGINRRRASMELGLEDWNALIAVNLTGMLFCARTAAKHMTMCGSIVIQHSCWE</sequence>
<accession>A0A5B0HGT2</accession>
<reference evidence="3 4" key="1">
    <citation type="submission" date="2019-08" db="EMBL/GenBank/DDBJ databases">
        <title>Paraburkholderia sp. DCY113.</title>
        <authorList>
            <person name="Kang J."/>
        </authorList>
    </citation>
    <scope>NUCLEOTIDE SEQUENCE [LARGE SCALE GENOMIC DNA]</scope>
    <source>
        <strain evidence="3 4">DCY113</strain>
    </source>
</reference>
<gene>
    <name evidence="3" type="ORF">FVF58_06785</name>
</gene>
<evidence type="ECO:0000256" key="2">
    <source>
        <dbReference type="ARBA" id="ARBA00023002"/>
    </source>
</evidence>
<dbReference type="GO" id="GO:0016491">
    <property type="term" value="F:oxidoreductase activity"/>
    <property type="evidence" value="ECO:0007669"/>
    <property type="project" value="UniProtKB-KW"/>
</dbReference>
<dbReference type="PANTHER" id="PTHR43669">
    <property type="entry name" value="5-KETO-D-GLUCONATE 5-REDUCTASE"/>
    <property type="match status" value="1"/>
</dbReference>
<dbReference type="AlphaFoldDB" id="A0A5B0HGT2"/>
<comment type="similarity">
    <text evidence="1">Belongs to the short-chain dehydrogenases/reductases (SDR) family.</text>
</comment>
<evidence type="ECO:0000313" key="3">
    <source>
        <dbReference type="EMBL" id="KAA1014529.1"/>
    </source>
</evidence>
<dbReference type="Proteomes" id="UP000325273">
    <property type="component" value="Unassembled WGS sequence"/>
</dbReference>
<keyword evidence="4" id="KW-1185">Reference proteome</keyword>